<keyword evidence="3" id="KW-1185">Reference proteome</keyword>
<feature type="compositionally biased region" description="Basic and acidic residues" evidence="1">
    <location>
        <begin position="101"/>
        <end position="113"/>
    </location>
</feature>
<evidence type="ECO:0000313" key="3">
    <source>
        <dbReference type="Proteomes" id="UP001420932"/>
    </source>
</evidence>
<feature type="compositionally biased region" description="Basic and acidic residues" evidence="1">
    <location>
        <begin position="127"/>
        <end position="142"/>
    </location>
</feature>
<sequence>MGPSLGRLKIFMDHELQSGSTYIEVGGSHGVNMRAAREDNAILICLDKLEVNTIRMEGVIPELNPTEQVNKKPSRPVTEVVERKNLPKSRVHLVESGVGRVLKEGRGSERTPTETEEEEEGGAASDGLERVGETGQRRRDGPVVRQNSGDGQRRRDLRRRRRRKEQRRRWRKIQRSSGVEVREGEGGAFRYLRTLDYDDDDANGEWPEAAETTRSKSFVVTPAPRDATNKNAAGRRGPAARRSADVEKSDW</sequence>
<protein>
    <submittedName>
        <fullName evidence="2">Uncharacterized protein</fullName>
    </submittedName>
</protein>
<proteinExistence type="predicted"/>
<reference evidence="2 3" key="1">
    <citation type="submission" date="2024-01" db="EMBL/GenBank/DDBJ databases">
        <title>Genome assemblies of Stephania.</title>
        <authorList>
            <person name="Yang L."/>
        </authorList>
    </citation>
    <scope>NUCLEOTIDE SEQUENCE [LARGE SCALE GENOMIC DNA]</scope>
    <source>
        <strain evidence="2">YNDBR</strain>
        <tissue evidence="2">Leaf</tissue>
    </source>
</reference>
<feature type="compositionally biased region" description="Basic and acidic residues" evidence="1">
    <location>
        <begin position="242"/>
        <end position="251"/>
    </location>
</feature>
<feature type="compositionally biased region" description="Low complexity" evidence="1">
    <location>
        <begin position="232"/>
        <end position="241"/>
    </location>
</feature>
<dbReference type="EMBL" id="JBBNAF010000009">
    <property type="protein sequence ID" value="KAK9114639.1"/>
    <property type="molecule type" value="Genomic_DNA"/>
</dbReference>
<feature type="compositionally biased region" description="Basic residues" evidence="1">
    <location>
        <begin position="155"/>
        <end position="174"/>
    </location>
</feature>
<evidence type="ECO:0000256" key="1">
    <source>
        <dbReference type="SAM" id="MobiDB-lite"/>
    </source>
</evidence>
<dbReference type="AlphaFoldDB" id="A0AAP0NQN8"/>
<comment type="caution">
    <text evidence="2">The sequence shown here is derived from an EMBL/GenBank/DDBJ whole genome shotgun (WGS) entry which is preliminary data.</text>
</comment>
<name>A0AAP0NQN8_9MAGN</name>
<dbReference type="Proteomes" id="UP001420932">
    <property type="component" value="Unassembled WGS sequence"/>
</dbReference>
<evidence type="ECO:0000313" key="2">
    <source>
        <dbReference type="EMBL" id="KAK9114639.1"/>
    </source>
</evidence>
<accession>A0AAP0NQN8</accession>
<feature type="region of interest" description="Disordered" evidence="1">
    <location>
        <begin position="94"/>
        <end position="251"/>
    </location>
</feature>
<gene>
    <name evidence="2" type="ORF">Syun_021436</name>
</gene>
<organism evidence="2 3">
    <name type="scientific">Stephania yunnanensis</name>
    <dbReference type="NCBI Taxonomy" id="152371"/>
    <lineage>
        <taxon>Eukaryota</taxon>
        <taxon>Viridiplantae</taxon>
        <taxon>Streptophyta</taxon>
        <taxon>Embryophyta</taxon>
        <taxon>Tracheophyta</taxon>
        <taxon>Spermatophyta</taxon>
        <taxon>Magnoliopsida</taxon>
        <taxon>Ranunculales</taxon>
        <taxon>Menispermaceae</taxon>
        <taxon>Menispermoideae</taxon>
        <taxon>Cissampelideae</taxon>
        <taxon>Stephania</taxon>
    </lineage>
</organism>